<dbReference type="EMBL" id="SNRW01006181">
    <property type="protein sequence ID" value="KAA6383563.1"/>
    <property type="molecule type" value="Genomic_DNA"/>
</dbReference>
<gene>
    <name evidence="2" type="ORF">EZS28_020911</name>
</gene>
<dbReference type="Pfam" id="PF13358">
    <property type="entry name" value="DDE_3"/>
    <property type="match status" value="1"/>
</dbReference>
<dbReference type="GO" id="GO:0003676">
    <property type="term" value="F:nucleic acid binding"/>
    <property type="evidence" value="ECO:0007669"/>
    <property type="project" value="InterPro"/>
</dbReference>
<sequence>MSAKGVESIHIIERNLNAKQYVRILEDHLIEDGTRLCGKNFIMQADNDPKHKSRLVQKWLARNKIEQVSWPSNSPDMSQIEYMFHALKKNLRDRDIRSVQEFKRIIIEEWSYLPVSLTRSLVNSMPRRTEALWKTKGSPTKYCSRYISHFIANCIFQ</sequence>
<dbReference type="InterPro" id="IPR038717">
    <property type="entry name" value="Tc1-like_DDE_dom"/>
</dbReference>
<dbReference type="OrthoDB" id="4843387at2759"/>
<dbReference type="AlphaFoldDB" id="A0A5J4VMR5"/>
<dbReference type="Gene3D" id="3.30.420.10">
    <property type="entry name" value="Ribonuclease H-like superfamily/Ribonuclease H"/>
    <property type="match status" value="1"/>
</dbReference>
<accession>A0A5J4VMR5</accession>
<reference evidence="2 3" key="1">
    <citation type="submission" date="2019-03" db="EMBL/GenBank/DDBJ databases">
        <title>Single cell metagenomics reveals metabolic interactions within the superorganism composed of flagellate Streblomastix strix and complex community of Bacteroidetes bacteria on its surface.</title>
        <authorList>
            <person name="Treitli S.C."/>
            <person name="Kolisko M."/>
            <person name="Husnik F."/>
            <person name="Keeling P."/>
            <person name="Hampl V."/>
        </authorList>
    </citation>
    <scope>NUCLEOTIDE SEQUENCE [LARGE SCALE GENOMIC DNA]</scope>
    <source>
        <strain evidence="2">ST1C</strain>
    </source>
</reference>
<evidence type="ECO:0000259" key="1">
    <source>
        <dbReference type="Pfam" id="PF13358"/>
    </source>
</evidence>
<evidence type="ECO:0000313" key="3">
    <source>
        <dbReference type="Proteomes" id="UP000324800"/>
    </source>
</evidence>
<proteinExistence type="predicted"/>
<organism evidence="2 3">
    <name type="scientific">Streblomastix strix</name>
    <dbReference type="NCBI Taxonomy" id="222440"/>
    <lineage>
        <taxon>Eukaryota</taxon>
        <taxon>Metamonada</taxon>
        <taxon>Preaxostyla</taxon>
        <taxon>Oxymonadida</taxon>
        <taxon>Streblomastigidae</taxon>
        <taxon>Streblomastix</taxon>
    </lineage>
</organism>
<dbReference type="Proteomes" id="UP000324800">
    <property type="component" value="Unassembled WGS sequence"/>
</dbReference>
<protein>
    <submittedName>
        <fullName evidence="2">Putative Transposable element Tc1 transposase</fullName>
    </submittedName>
</protein>
<name>A0A5J4VMR5_9EUKA</name>
<feature type="domain" description="Tc1-like transposase DDE" evidence="1">
    <location>
        <begin position="2"/>
        <end position="102"/>
    </location>
</feature>
<dbReference type="InterPro" id="IPR036397">
    <property type="entry name" value="RNaseH_sf"/>
</dbReference>
<comment type="caution">
    <text evidence="2">The sequence shown here is derived from an EMBL/GenBank/DDBJ whole genome shotgun (WGS) entry which is preliminary data.</text>
</comment>
<evidence type="ECO:0000313" key="2">
    <source>
        <dbReference type="EMBL" id="KAA6383563.1"/>
    </source>
</evidence>